<evidence type="ECO:0000313" key="2">
    <source>
        <dbReference type="EMBL" id="MBG6085811.1"/>
    </source>
</evidence>
<dbReference type="Proteomes" id="UP000625033">
    <property type="component" value="Unassembled WGS sequence"/>
</dbReference>
<dbReference type="AlphaFoldDB" id="A0A931DE56"/>
<comment type="caution">
    <text evidence="2">The sequence shown here is derived from an EMBL/GenBank/DDBJ whole genome shotgun (WGS) entry which is preliminary data.</text>
</comment>
<evidence type="ECO:0000256" key="1">
    <source>
        <dbReference type="SAM" id="Phobius"/>
    </source>
</evidence>
<keyword evidence="1" id="KW-1133">Transmembrane helix</keyword>
<dbReference type="EMBL" id="JADOTZ010000001">
    <property type="protein sequence ID" value="MBG6085811.1"/>
    <property type="molecule type" value="Genomic_DNA"/>
</dbReference>
<name>A0A931DE56_9MICC</name>
<keyword evidence="1" id="KW-0812">Transmembrane</keyword>
<gene>
    <name evidence="2" type="ORF">IW252_002578</name>
</gene>
<feature type="transmembrane region" description="Helical" evidence="1">
    <location>
        <begin position="20"/>
        <end position="39"/>
    </location>
</feature>
<sequence>MTTGETQNEMAVRPGRKMMIWGFTAMLVGIIGWITVLSGMGRAGWFMLLVLLLTAGGLIVGVIGLFRRLFAALERR</sequence>
<dbReference type="RefSeq" id="WP_196836954.1">
    <property type="nucleotide sequence ID" value="NZ_JADOTZ010000001.1"/>
</dbReference>
<keyword evidence="3" id="KW-1185">Reference proteome</keyword>
<keyword evidence="1" id="KW-0472">Membrane</keyword>
<organism evidence="2 3">
    <name type="scientific">Zhihengliuella flava</name>
    <dbReference type="NCBI Taxonomy" id="1285193"/>
    <lineage>
        <taxon>Bacteria</taxon>
        <taxon>Bacillati</taxon>
        <taxon>Actinomycetota</taxon>
        <taxon>Actinomycetes</taxon>
        <taxon>Micrococcales</taxon>
        <taxon>Micrococcaceae</taxon>
        <taxon>Zhihengliuella</taxon>
    </lineage>
</organism>
<protein>
    <submittedName>
        <fullName evidence="2">Uncharacterized protein</fullName>
    </submittedName>
</protein>
<reference evidence="2" key="1">
    <citation type="submission" date="2020-11" db="EMBL/GenBank/DDBJ databases">
        <title>Sequencing the genomes of 1000 actinobacteria strains.</title>
        <authorList>
            <person name="Klenk H.-P."/>
        </authorList>
    </citation>
    <scope>NUCLEOTIDE SEQUENCE</scope>
    <source>
        <strain evidence="2">DSM 26152</strain>
    </source>
</reference>
<proteinExistence type="predicted"/>
<evidence type="ECO:0000313" key="3">
    <source>
        <dbReference type="Proteomes" id="UP000625033"/>
    </source>
</evidence>
<feature type="transmembrane region" description="Helical" evidence="1">
    <location>
        <begin position="45"/>
        <end position="66"/>
    </location>
</feature>
<accession>A0A931DE56</accession>